<dbReference type="EMBL" id="CP121468">
    <property type="protein sequence ID" value="WFR88487.1"/>
    <property type="molecule type" value="Genomic_DNA"/>
</dbReference>
<protein>
    <recommendedName>
        <fullName evidence="2">Lreu-0056-like domain-containing protein</fullName>
    </recommendedName>
</protein>
<dbReference type="RefSeq" id="WP_238143725.1">
    <property type="nucleotide sequence ID" value="NZ_CP035055.1"/>
</dbReference>
<dbReference type="AlphaFoldDB" id="A0AAJ5ZZC0"/>
<evidence type="ECO:0000313" key="3">
    <source>
        <dbReference type="EMBL" id="WFR88487.1"/>
    </source>
</evidence>
<dbReference type="CDD" id="cd15778">
    <property type="entry name" value="Lreu_0056_like"/>
    <property type="match status" value="1"/>
</dbReference>
<evidence type="ECO:0000313" key="4">
    <source>
        <dbReference type="Proteomes" id="UP001218104"/>
    </source>
</evidence>
<dbReference type="Proteomes" id="UP001218104">
    <property type="component" value="Chromosome"/>
</dbReference>
<evidence type="ECO:0000259" key="2">
    <source>
        <dbReference type="Pfam" id="PF22125"/>
    </source>
</evidence>
<feature type="region of interest" description="Disordered" evidence="1">
    <location>
        <begin position="91"/>
        <end position="119"/>
    </location>
</feature>
<reference evidence="3" key="1">
    <citation type="submission" date="2023-04" db="EMBL/GenBank/DDBJ databases">
        <title>Genomic of Limosilactobacillus fermentum MSJK0025.</title>
        <authorList>
            <person name="Yang S."/>
        </authorList>
    </citation>
    <scope>NUCLEOTIDE SEQUENCE</scope>
    <source>
        <strain evidence="3">MSJK0025</strain>
    </source>
</reference>
<sequence>MNQFNKDIRKYTIILLFCAYHDTKYELSLYGMNKINTLGEISMKKSVVIATALMSAFLLTACGSQSSSSSKQSSSQTSSKSFAKSSSSKKQSAASSSSSSLKQSASSSSNSSAKASSTAKTTKVDDKTAGVMLMLLVEPDYLKQYIGNDYFCYSPAGENLLTDGGATTADYSYLTANGDPTSFLYYKVDGNTVTYKMWMVSDSGIVADGHFETKTVSLSTLENDYYVTQSQKDEVNGYVSQLKSESDYLNQNK</sequence>
<evidence type="ECO:0000256" key="1">
    <source>
        <dbReference type="SAM" id="MobiDB-lite"/>
    </source>
</evidence>
<organism evidence="3 4">
    <name type="scientific">Limosilactobacillus fermentum</name>
    <name type="common">Lactobacillus fermentum</name>
    <dbReference type="NCBI Taxonomy" id="1613"/>
    <lineage>
        <taxon>Bacteria</taxon>
        <taxon>Bacillati</taxon>
        <taxon>Bacillota</taxon>
        <taxon>Bacilli</taxon>
        <taxon>Lactobacillales</taxon>
        <taxon>Lactobacillaceae</taxon>
        <taxon>Limosilactobacillus</taxon>
    </lineage>
</organism>
<accession>A0AAJ5ZZC0</accession>
<dbReference type="Pfam" id="PF22125">
    <property type="entry name" value="Lreu_0056_like"/>
    <property type="match status" value="1"/>
</dbReference>
<gene>
    <name evidence="3" type="ORF">P8634_06580</name>
</gene>
<feature type="domain" description="Lreu-0056-like" evidence="2">
    <location>
        <begin position="125"/>
        <end position="243"/>
    </location>
</feature>
<name>A0AAJ5ZZC0_LIMFE</name>
<dbReference type="Gene3D" id="3.30.1460.60">
    <property type="match status" value="1"/>
</dbReference>
<dbReference type="InterPro" id="IPR054365">
    <property type="entry name" value="Lreu_0056-like"/>
</dbReference>
<proteinExistence type="predicted"/>